<sequence length="64" mass="7126">MRPATITLVGCKSAVYLKIPVGNRHRSGMAGHCQRNRSKQRLKRLMCTGIRVHLCLPKAVDALI</sequence>
<dbReference type="EMBL" id="VSSQ01072859">
    <property type="protein sequence ID" value="MPN24130.1"/>
    <property type="molecule type" value="Genomic_DNA"/>
</dbReference>
<reference evidence="1" key="1">
    <citation type="submission" date="2019-08" db="EMBL/GenBank/DDBJ databases">
        <authorList>
            <person name="Kucharzyk K."/>
            <person name="Murdoch R.W."/>
            <person name="Higgins S."/>
            <person name="Loffler F."/>
        </authorList>
    </citation>
    <scope>NUCLEOTIDE SEQUENCE</scope>
</reference>
<evidence type="ECO:0000313" key="1">
    <source>
        <dbReference type="EMBL" id="MPN24130.1"/>
    </source>
</evidence>
<accession>A0A645GDH7</accession>
<name>A0A645GDH7_9ZZZZ</name>
<comment type="caution">
    <text evidence="1">The sequence shown here is derived from an EMBL/GenBank/DDBJ whole genome shotgun (WGS) entry which is preliminary data.</text>
</comment>
<gene>
    <name evidence="1" type="ORF">SDC9_171524</name>
</gene>
<protein>
    <submittedName>
        <fullName evidence="1">Uncharacterized protein</fullName>
    </submittedName>
</protein>
<organism evidence="1">
    <name type="scientific">bioreactor metagenome</name>
    <dbReference type="NCBI Taxonomy" id="1076179"/>
    <lineage>
        <taxon>unclassified sequences</taxon>
        <taxon>metagenomes</taxon>
        <taxon>ecological metagenomes</taxon>
    </lineage>
</organism>
<proteinExistence type="predicted"/>
<dbReference type="AlphaFoldDB" id="A0A645GDH7"/>